<reference evidence="3 4" key="1">
    <citation type="submission" date="2024-04" db="EMBL/GenBank/DDBJ databases">
        <title>The reference genome of an endangered Asteraceae, Deinandra increscens subsp. villosa, native to the Central Coast of California.</title>
        <authorList>
            <person name="Guilliams M."/>
            <person name="Hasenstab-Lehman K."/>
            <person name="Meyer R."/>
            <person name="Mcevoy S."/>
        </authorList>
    </citation>
    <scope>NUCLEOTIDE SEQUENCE [LARGE SCALE GENOMIC DNA]</scope>
    <source>
        <tissue evidence="3">Leaf</tissue>
    </source>
</reference>
<dbReference type="SUPFAM" id="SSF52200">
    <property type="entry name" value="Toll/Interleukin receptor TIR domain"/>
    <property type="match status" value="1"/>
</dbReference>
<dbReference type="FunFam" id="3.40.50.10140:FF:000007">
    <property type="entry name" value="Disease resistance protein (TIR-NBS-LRR class)"/>
    <property type="match status" value="1"/>
</dbReference>
<keyword evidence="1" id="KW-0520">NAD</keyword>
<dbReference type="AlphaFoldDB" id="A0AAP0D6L7"/>
<evidence type="ECO:0000259" key="2">
    <source>
        <dbReference type="PROSITE" id="PS50104"/>
    </source>
</evidence>
<dbReference type="PROSITE" id="PS50104">
    <property type="entry name" value="TIR"/>
    <property type="match status" value="1"/>
</dbReference>
<proteinExistence type="predicted"/>
<dbReference type="PANTHER" id="PTHR32009:SF162">
    <property type="entry name" value="TIR DOMAIN-CONTAINING PROTEIN"/>
    <property type="match status" value="1"/>
</dbReference>
<keyword evidence="4" id="KW-1185">Reference proteome</keyword>
<evidence type="ECO:0000313" key="4">
    <source>
        <dbReference type="Proteomes" id="UP001408789"/>
    </source>
</evidence>
<protein>
    <recommendedName>
        <fullName evidence="2">TIR domain-containing protein</fullName>
    </recommendedName>
</protein>
<evidence type="ECO:0000256" key="1">
    <source>
        <dbReference type="ARBA" id="ARBA00023027"/>
    </source>
</evidence>
<name>A0AAP0D6L7_9ASTR</name>
<dbReference type="PANTHER" id="PTHR32009">
    <property type="entry name" value="TMV RESISTANCE PROTEIN N-LIKE"/>
    <property type="match status" value="1"/>
</dbReference>
<comment type="caution">
    <text evidence="3">The sequence shown here is derived from an EMBL/GenBank/DDBJ whole genome shotgun (WGS) entry which is preliminary data.</text>
</comment>
<dbReference type="Proteomes" id="UP001408789">
    <property type="component" value="Unassembled WGS sequence"/>
</dbReference>
<feature type="domain" description="TIR" evidence="2">
    <location>
        <begin position="12"/>
        <end position="159"/>
    </location>
</feature>
<dbReference type="InterPro" id="IPR000157">
    <property type="entry name" value="TIR_dom"/>
</dbReference>
<dbReference type="InterPro" id="IPR035897">
    <property type="entry name" value="Toll_tir_struct_dom_sf"/>
</dbReference>
<organism evidence="3 4">
    <name type="scientific">Deinandra increscens subsp. villosa</name>
    <dbReference type="NCBI Taxonomy" id="3103831"/>
    <lineage>
        <taxon>Eukaryota</taxon>
        <taxon>Viridiplantae</taxon>
        <taxon>Streptophyta</taxon>
        <taxon>Embryophyta</taxon>
        <taxon>Tracheophyta</taxon>
        <taxon>Spermatophyta</taxon>
        <taxon>Magnoliopsida</taxon>
        <taxon>eudicotyledons</taxon>
        <taxon>Gunneridae</taxon>
        <taxon>Pentapetalae</taxon>
        <taxon>asterids</taxon>
        <taxon>campanulids</taxon>
        <taxon>Asterales</taxon>
        <taxon>Asteraceae</taxon>
        <taxon>Asteroideae</taxon>
        <taxon>Heliantheae alliance</taxon>
        <taxon>Madieae</taxon>
        <taxon>Madiinae</taxon>
        <taxon>Deinandra</taxon>
    </lineage>
</organism>
<gene>
    <name evidence="3" type="ORF">SSX86_015049</name>
</gene>
<dbReference type="Pfam" id="PF01582">
    <property type="entry name" value="TIR"/>
    <property type="match status" value="1"/>
</dbReference>
<sequence>MSSSPSPIHKSFTYDVFITYRGDTRKNFVDHLYVALQQKNIRAHKDDERIKKGKKIIDELLKSIEDSRFYIIVFSKNYASSSWCMQELVKILECHRTTREHVVYPIFYDVEPFEVRKVTGVIEKAFAKHKMHASAQKWREALREAAELAGWDLRNSFDG</sequence>
<dbReference type="GO" id="GO:0007165">
    <property type="term" value="P:signal transduction"/>
    <property type="evidence" value="ECO:0007669"/>
    <property type="project" value="InterPro"/>
</dbReference>
<dbReference type="SMART" id="SM00255">
    <property type="entry name" value="TIR"/>
    <property type="match status" value="1"/>
</dbReference>
<evidence type="ECO:0000313" key="3">
    <source>
        <dbReference type="EMBL" id="KAK9065648.1"/>
    </source>
</evidence>
<dbReference type="Gene3D" id="3.40.50.10140">
    <property type="entry name" value="Toll/interleukin-1 receptor homology (TIR) domain"/>
    <property type="match status" value="1"/>
</dbReference>
<accession>A0AAP0D6L7</accession>
<dbReference type="EMBL" id="JBCNJP010000016">
    <property type="protein sequence ID" value="KAK9065648.1"/>
    <property type="molecule type" value="Genomic_DNA"/>
</dbReference>